<protein>
    <recommendedName>
        <fullName evidence="4">Thioesterase family protein</fullName>
    </recommendedName>
</protein>
<gene>
    <name evidence="2" type="ORF">Rhe02_76090</name>
</gene>
<dbReference type="EMBL" id="BONY01000070">
    <property type="protein sequence ID" value="GIH09542.1"/>
    <property type="molecule type" value="Genomic_DNA"/>
</dbReference>
<accession>A0A8J3QGA1</accession>
<dbReference type="InterPro" id="IPR029069">
    <property type="entry name" value="HotDog_dom_sf"/>
</dbReference>
<evidence type="ECO:0008006" key="4">
    <source>
        <dbReference type="Google" id="ProtNLM"/>
    </source>
</evidence>
<feature type="region of interest" description="Disordered" evidence="1">
    <location>
        <begin position="1"/>
        <end position="22"/>
    </location>
</feature>
<comment type="caution">
    <text evidence="2">The sequence shown here is derived from an EMBL/GenBank/DDBJ whole genome shotgun (WGS) entry which is preliminary data.</text>
</comment>
<keyword evidence="3" id="KW-1185">Reference proteome</keyword>
<dbReference type="SUPFAM" id="SSF54637">
    <property type="entry name" value="Thioesterase/thiol ester dehydrase-isomerase"/>
    <property type="match status" value="1"/>
</dbReference>
<dbReference type="AlphaFoldDB" id="A0A8J3QGA1"/>
<reference evidence="2" key="1">
    <citation type="submission" date="2021-01" db="EMBL/GenBank/DDBJ databases">
        <title>Whole genome shotgun sequence of Rhizocola hellebori NBRC 109834.</title>
        <authorList>
            <person name="Komaki H."/>
            <person name="Tamura T."/>
        </authorList>
    </citation>
    <scope>NUCLEOTIDE SEQUENCE</scope>
    <source>
        <strain evidence="2">NBRC 109834</strain>
    </source>
</reference>
<name>A0A8J3QGA1_9ACTN</name>
<dbReference type="Gene3D" id="3.10.129.10">
    <property type="entry name" value="Hotdog Thioesterase"/>
    <property type="match status" value="1"/>
</dbReference>
<sequence length="227" mass="24001">MQPNNSPLMVDARHNGPPGTGNGGWTAGLIGAFITEGVPEVTLQKPPPLETPLTVIYTPEGLRVLDPSEVVIATARSREDDISPVAAATLAEAEQASSNYAGHGSHHFPTCFVCGPQRPDGLGIFPGKLPDGRTASPFEVPSDIDAVMVWAVLDCPGGWSVIEGDRPWVLGRFAVAIDHLPKPGERCVVVGQALSREGRKALVRTTLYTPDARVAARGEATWIALTV</sequence>
<proteinExistence type="predicted"/>
<organism evidence="2 3">
    <name type="scientific">Rhizocola hellebori</name>
    <dbReference type="NCBI Taxonomy" id="1392758"/>
    <lineage>
        <taxon>Bacteria</taxon>
        <taxon>Bacillati</taxon>
        <taxon>Actinomycetota</taxon>
        <taxon>Actinomycetes</taxon>
        <taxon>Micromonosporales</taxon>
        <taxon>Micromonosporaceae</taxon>
        <taxon>Rhizocola</taxon>
    </lineage>
</organism>
<dbReference type="Proteomes" id="UP000612899">
    <property type="component" value="Unassembled WGS sequence"/>
</dbReference>
<evidence type="ECO:0000313" key="2">
    <source>
        <dbReference type="EMBL" id="GIH09542.1"/>
    </source>
</evidence>
<evidence type="ECO:0000256" key="1">
    <source>
        <dbReference type="SAM" id="MobiDB-lite"/>
    </source>
</evidence>
<evidence type="ECO:0000313" key="3">
    <source>
        <dbReference type="Proteomes" id="UP000612899"/>
    </source>
</evidence>